<gene>
    <name evidence="1" type="ORF">ALP48_03014</name>
</gene>
<sequence>MMGGANVTQREAFDEQKEACRTRLQINIARSIKTSCGRVNAHRDRFGGAKPGVCAKPCEGLPGAALRLEAFPGKFLNISS</sequence>
<dbReference type="EMBL" id="RBTH01000336">
    <property type="protein sequence ID" value="RMT40693.1"/>
    <property type="molecule type" value="Genomic_DNA"/>
</dbReference>
<comment type="caution">
    <text evidence="1">The sequence shown here is derived from an EMBL/GenBank/DDBJ whole genome shotgun (WGS) entry which is preliminary data.</text>
</comment>
<accession>A0A0P9ZUB8</accession>
<reference evidence="1 2" key="1">
    <citation type="submission" date="2018-08" db="EMBL/GenBank/DDBJ databases">
        <title>Recombination of ecologically and evolutionarily significant loci maintains genetic cohesion in the Pseudomonas syringae species complex.</title>
        <authorList>
            <person name="Dillon M."/>
            <person name="Thakur S."/>
            <person name="Almeida R.N.D."/>
            <person name="Weir B.S."/>
            <person name="Guttman D.S."/>
        </authorList>
    </citation>
    <scope>NUCLEOTIDE SEQUENCE [LARGE SCALE GENOMIC DNA]</scope>
    <source>
        <strain evidence="1 2">ICMP 16926</strain>
    </source>
</reference>
<dbReference type="Proteomes" id="UP000268096">
    <property type="component" value="Unassembled WGS sequence"/>
</dbReference>
<evidence type="ECO:0000313" key="2">
    <source>
        <dbReference type="Proteomes" id="UP000268096"/>
    </source>
</evidence>
<protein>
    <submittedName>
        <fullName evidence="1">Uncharacterized protein</fullName>
    </submittedName>
</protein>
<proteinExistence type="predicted"/>
<evidence type="ECO:0000313" key="1">
    <source>
        <dbReference type="EMBL" id="RMT40693.1"/>
    </source>
</evidence>
<dbReference type="AlphaFoldDB" id="A0A0P9ZUB8"/>
<name>A0A0P9ZUB8_PSESX</name>
<organism evidence="1 2">
    <name type="scientific">Pseudomonas syringae pv. solidagae</name>
    <dbReference type="NCBI Taxonomy" id="264458"/>
    <lineage>
        <taxon>Bacteria</taxon>
        <taxon>Pseudomonadati</taxon>
        <taxon>Pseudomonadota</taxon>
        <taxon>Gammaproteobacteria</taxon>
        <taxon>Pseudomonadales</taxon>
        <taxon>Pseudomonadaceae</taxon>
        <taxon>Pseudomonas</taxon>
        <taxon>Pseudomonas syringae</taxon>
    </lineage>
</organism>